<sequence length="184" mass="20220">MLEAGMIEFEERGFNGVRVDDVVKRAGISHGTFYLYFANKEDLFKALLRDALHDMEIVAGDFPVVTSDGTGLRLLREWVRKFSAGYAAHGTVLRTLSSANAPGEMYAEGLQLFFSITEAMTTGMTAAAVAAGHHQENPELTAFACLMMLERVNFVITTEVQLPEDMMSDKIADIMFAAFGLIVP</sequence>
<dbReference type="Proteomes" id="UP000460272">
    <property type="component" value="Unassembled WGS sequence"/>
</dbReference>
<dbReference type="GO" id="GO:0000976">
    <property type="term" value="F:transcription cis-regulatory region binding"/>
    <property type="evidence" value="ECO:0007669"/>
    <property type="project" value="TreeGrafter"/>
</dbReference>
<proteinExistence type="predicted"/>
<dbReference type="GO" id="GO:0003700">
    <property type="term" value="F:DNA-binding transcription factor activity"/>
    <property type="evidence" value="ECO:0007669"/>
    <property type="project" value="TreeGrafter"/>
</dbReference>
<protein>
    <submittedName>
        <fullName evidence="6">TetR/AcrR family transcriptional regulator</fullName>
    </submittedName>
</protein>
<evidence type="ECO:0000256" key="3">
    <source>
        <dbReference type="ARBA" id="ARBA00023163"/>
    </source>
</evidence>
<dbReference type="Pfam" id="PF00440">
    <property type="entry name" value="TetR_N"/>
    <property type="match status" value="1"/>
</dbReference>
<accession>A0A6P2BXS2</accession>
<dbReference type="Gene3D" id="1.10.357.10">
    <property type="entry name" value="Tetracycline Repressor, domain 2"/>
    <property type="match status" value="1"/>
</dbReference>
<name>A0A6P2BXS2_9ACTN</name>
<dbReference type="InterPro" id="IPR001647">
    <property type="entry name" value="HTH_TetR"/>
</dbReference>
<dbReference type="Gene3D" id="1.10.10.60">
    <property type="entry name" value="Homeodomain-like"/>
    <property type="match status" value="1"/>
</dbReference>
<keyword evidence="7" id="KW-1185">Reference proteome</keyword>
<evidence type="ECO:0000256" key="4">
    <source>
        <dbReference type="PROSITE-ProRule" id="PRU00335"/>
    </source>
</evidence>
<dbReference type="PRINTS" id="PR00455">
    <property type="entry name" value="HTHTETR"/>
</dbReference>
<dbReference type="PROSITE" id="PS50977">
    <property type="entry name" value="HTH_TETR_2"/>
    <property type="match status" value="1"/>
</dbReference>
<dbReference type="PANTHER" id="PTHR30055">
    <property type="entry name" value="HTH-TYPE TRANSCRIPTIONAL REGULATOR RUTR"/>
    <property type="match status" value="1"/>
</dbReference>
<dbReference type="InterPro" id="IPR050109">
    <property type="entry name" value="HTH-type_TetR-like_transc_reg"/>
</dbReference>
<keyword evidence="1" id="KW-0805">Transcription regulation</keyword>
<evidence type="ECO:0000313" key="6">
    <source>
        <dbReference type="EMBL" id="TVZ03700.1"/>
    </source>
</evidence>
<dbReference type="EMBL" id="RPFW01000004">
    <property type="protein sequence ID" value="TVZ03700.1"/>
    <property type="molecule type" value="Genomic_DNA"/>
</dbReference>
<dbReference type="PANTHER" id="PTHR30055:SF234">
    <property type="entry name" value="HTH-TYPE TRANSCRIPTIONAL REGULATOR BETI"/>
    <property type="match status" value="1"/>
</dbReference>
<reference evidence="6 7" key="1">
    <citation type="submission" date="2018-11" db="EMBL/GenBank/DDBJ databases">
        <title>Trebonia kvetii gen.nov., sp.nov., a novel acidophilic actinobacterium, and proposal of the new actinobacterial family Treboniaceae fam. nov.</title>
        <authorList>
            <person name="Rapoport D."/>
            <person name="Sagova-Mareckova M."/>
            <person name="Sedlacek I."/>
            <person name="Provaznik J."/>
            <person name="Kralova S."/>
            <person name="Pavlinic D."/>
            <person name="Benes V."/>
            <person name="Kopecky J."/>
        </authorList>
    </citation>
    <scope>NUCLEOTIDE SEQUENCE [LARGE SCALE GENOMIC DNA]</scope>
    <source>
        <strain evidence="6 7">15Tr583</strain>
    </source>
</reference>
<evidence type="ECO:0000256" key="1">
    <source>
        <dbReference type="ARBA" id="ARBA00023015"/>
    </source>
</evidence>
<dbReference type="AlphaFoldDB" id="A0A6P2BXS2"/>
<evidence type="ECO:0000256" key="2">
    <source>
        <dbReference type="ARBA" id="ARBA00023125"/>
    </source>
</evidence>
<evidence type="ECO:0000259" key="5">
    <source>
        <dbReference type="PROSITE" id="PS50977"/>
    </source>
</evidence>
<dbReference type="SUPFAM" id="SSF46689">
    <property type="entry name" value="Homeodomain-like"/>
    <property type="match status" value="1"/>
</dbReference>
<dbReference type="OrthoDB" id="5242390at2"/>
<keyword evidence="3" id="KW-0804">Transcription</keyword>
<gene>
    <name evidence="6" type="ORF">EAS64_23315</name>
</gene>
<organism evidence="6 7">
    <name type="scientific">Trebonia kvetii</name>
    <dbReference type="NCBI Taxonomy" id="2480626"/>
    <lineage>
        <taxon>Bacteria</taxon>
        <taxon>Bacillati</taxon>
        <taxon>Actinomycetota</taxon>
        <taxon>Actinomycetes</taxon>
        <taxon>Streptosporangiales</taxon>
        <taxon>Treboniaceae</taxon>
        <taxon>Trebonia</taxon>
    </lineage>
</organism>
<feature type="domain" description="HTH tetR-type" evidence="5">
    <location>
        <begin position="1"/>
        <end position="55"/>
    </location>
</feature>
<keyword evidence="2 4" id="KW-0238">DNA-binding</keyword>
<dbReference type="InterPro" id="IPR009057">
    <property type="entry name" value="Homeodomain-like_sf"/>
</dbReference>
<feature type="DNA-binding region" description="H-T-H motif" evidence="4">
    <location>
        <begin position="18"/>
        <end position="37"/>
    </location>
</feature>
<comment type="caution">
    <text evidence="6">The sequence shown here is derived from an EMBL/GenBank/DDBJ whole genome shotgun (WGS) entry which is preliminary data.</text>
</comment>
<evidence type="ECO:0000313" key="7">
    <source>
        <dbReference type="Proteomes" id="UP000460272"/>
    </source>
</evidence>